<dbReference type="AlphaFoldDB" id="A0A8T6ZPC8"/>
<keyword evidence="2" id="KW-0378">Hydrolase</keyword>
<dbReference type="CDD" id="cd01038">
    <property type="entry name" value="Endonuclease_DUF559"/>
    <property type="match status" value="1"/>
</dbReference>
<dbReference type="GO" id="GO:0004519">
    <property type="term" value="F:endonuclease activity"/>
    <property type="evidence" value="ECO:0007669"/>
    <property type="project" value="UniProtKB-KW"/>
</dbReference>
<evidence type="ECO:0000313" key="2">
    <source>
        <dbReference type="EMBL" id="NLP65754.1"/>
    </source>
</evidence>
<dbReference type="EMBL" id="JTDB02000017">
    <property type="protein sequence ID" value="NLP65754.1"/>
    <property type="molecule type" value="Genomic_DNA"/>
</dbReference>
<dbReference type="OrthoDB" id="9798754at2"/>
<name>A0A8T6ZPC8_9BURK</name>
<protein>
    <submittedName>
        <fullName evidence="2">Endonuclease domain-containing protein</fullName>
    </submittedName>
</protein>
<reference evidence="2" key="1">
    <citation type="journal article" date="2015" name="Genome Announc.">
        <title>Draft Genome Sequence of the Polyhydroxyalkanoate-Producing Bacterium Burkholderia sacchari LMG 19450 Isolated from Brazilian Sugarcane Plantation Soil.</title>
        <authorList>
            <person name="Alexandrino P.M."/>
            <person name="Mendonca T.T."/>
            <person name="Guaman Bautista L.P."/>
            <person name="Cherix J."/>
            <person name="Lozano-Sakalauskas G.C."/>
            <person name="Fujita A."/>
            <person name="Ramos Filho E."/>
            <person name="Long P."/>
            <person name="Padilla G."/>
            <person name="Taciro M.K."/>
            <person name="Gomez J.G."/>
            <person name="Silva L.F."/>
        </authorList>
    </citation>
    <scope>NUCLEOTIDE SEQUENCE</scope>
    <source>
        <strain evidence="2">LMG 19450</strain>
    </source>
</reference>
<comment type="caution">
    <text evidence="2">The sequence shown here is derived from an EMBL/GenBank/DDBJ whole genome shotgun (WGS) entry which is preliminary data.</text>
</comment>
<keyword evidence="2" id="KW-0540">Nuclease</keyword>
<proteinExistence type="predicted"/>
<accession>A0A8T6ZPC8</accession>
<dbReference type="Gene3D" id="3.40.960.10">
    <property type="entry name" value="VSR Endonuclease"/>
    <property type="match status" value="1"/>
</dbReference>
<dbReference type="InterPro" id="IPR011335">
    <property type="entry name" value="Restrct_endonuc-II-like"/>
</dbReference>
<dbReference type="PANTHER" id="PTHR38590">
    <property type="entry name" value="BLL0828 PROTEIN"/>
    <property type="match status" value="1"/>
</dbReference>
<dbReference type="InterPro" id="IPR007569">
    <property type="entry name" value="DUF559"/>
</dbReference>
<feature type="domain" description="DUF559" evidence="1">
    <location>
        <begin position="1"/>
        <end position="92"/>
    </location>
</feature>
<sequence length="122" mass="14065">MTNAEQLLWRHLRAHRLCGEKFRRQHPIGPYIVDFMHFGARLIIEADGGQHNGSATDAVRDTWLRSRGFKVLRFWNDEILSNVDVVLEVILGDIAERRSPLPQPLSLLGEGRSRTFIDTEFL</sequence>
<dbReference type="PANTHER" id="PTHR38590:SF1">
    <property type="entry name" value="BLL0828 PROTEIN"/>
    <property type="match status" value="1"/>
</dbReference>
<reference evidence="2" key="2">
    <citation type="submission" date="2020-04" db="EMBL/GenBank/DDBJ databases">
        <authorList>
            <person name="Alexandrino P."/>
            <person name="Mendonca T."/>
            <person name="Guaman L."/>
            <person name="Cherix J."/>
            <person name="Lozano-Sakalauskas G."/>
            <person name="Fujita A."/>
            <person name="Filho E.R."/>
            <person name="Long P."/>
            <person name="Padilla G."/>
            <person name="Taciro M.K."/>
            <person name="Gomez J.G."/>
            <person name="Silva L.F."/>
            <person name="Torres M."/>
        </authorList>
    </citation>
    <scope>NUCLEOTIDE SEQUENCE</scope>
    <source>
        <strain evidence="2">LMG 19450</strain>
    </source>
</reference>
<keyword evidence="2" id="KW-0255">Endonuclease</keyword>
<keyword evidence="3" id="KW-1185">Reference proteome</keyword>
<organism evidence="2 3">
    <name type="scientific">Paraburkholderia sacchari</name>
    <dbReference type="NCBI Taxonomy" id="159450"/>
    <lineage>
        <taxon>Bacteria</taxon>
        <taxon>Pseudomonadati</taxon>
        <taxon>Pseudomonadota</taxon>
        <taxon>Betaproteobacteria</taxon>
        <taxon>Burkholderiales</taxon>
        <taxon>Burkholderiaceae</taxon>
        <taxon>Paraburkholderia</taxon>
    </lineage>
</organism>
<evidence type="ECO:0000259" key="1">
    <source>
        <dbReference type="Pfam" id="PF04480"/>
    </source>
</evidence>
<gene>
    <name evidence="2" type="ORF">NH14_032365</name>
</gene>
<dbReference type="InterPro" id="IPR047216">
    <property type="entry name" value="Endonuclease_DUF559_bact"/>
</dbReference>
<dbReference type="Proteomes" id="UP000030460">
    <property type="component" value="Unassembled WGS sequence"/>
</dbReference>
<dbReference type="Pfam" id="PF04480">
    <property type="entry name" value="DUF559"/>
    <property type="match status" value="1"/>
</dbReference>
<dbReference type="SUPFAM" id="SSF52980">
    <property type="entry name" value="Restriction endonuclease-like"/>
    <property type="match status" value="1"/>
</dbReference>
<evidence type="ECO:0000313" key="3">
    <source>
        <dbReference type="Proteomes" id="UP000030460"/>
    </source>
</evidence>